<organism evidence="1 2">
    <name type="scientific">Candidatus Methylumidiphilus alinenensis</name>
    <dbReference type="NCBI Taxonomy" id="2202197"/>
    <lineage>
        <taxon>Bacteria</taxon>
        <taxon>Pseudomonadati</taxon>
        <taxon>Pseudomonadota</taxon>
        <taxon>Gammaproteobacteria</taxon>
        <taxon>Methylococcales</taxon>
        <taxon>Candidatus Methylumidiphilus</taxon>
    </lineage>
</organism>
<protein>
    <recommendedName>
        <fullName evidence="3">Glycosyl transferase family 1 domain-containing protein</fullName>
    </recommendedName>
</protein>
<comment type="caution">
    <text evidence="1">The sequence shown here is derived from an EMBL/GenBank/DDBJ whole genome shotgun (WGS) entry which is preliminary data.</text>
</comment>
<gene>
    <name evidence="1" type="ORF">DM484_25475</name>
</gene>
<dbReference type="EMBL" id="QJPH01000508">
    <property type="protein sequence ID" value="PZN71789.1"/>
    <property type="molecule type" value="Genomic_DNA"/>
</dbReference>
<reference evidence="1 2" key="1">
    <citation type="journal article" date="2018" name="Aquat. Microb. Ecol.">
        <title>Gammaproteobacterial methanotrophs dominate.</title>
        <authorList>
            <person name="Rissanen A.J."/>
            <person name="Saarenheimo J."/>
            <person name="Tiirola M."/>
            <person name="Peura S."/>
            <person name="Aalto S.L."/>
            <person name="Karvinen A."/>
            <person name="Nykanen H."/>
        </authorList>
    </citation>
    <scope>NUCLEOTIDE SEQUENCE [LARGE SCALE GENOMIC DNA]</scope>
    <source>
        <strain evidence="1">AMbin10</strain>
    </source>
</reference>
<dbReference type="AlphaFoldDB" id="A0A2W4QN35"/>
<evidence type="ECO:0000313" key="1">
    <source>
        <dbReference type="EMBL" id="PZN71789.1"/>
    </source>
</evidence>
<dbReference type="Gene3D" id="3.40.50.2000">
    <property type="entry name" value="Glycogen Phosphorylase B"/>
    <property type="match status" value="1"/>
</dbReference>
<proteinExistence type="predicted"/>
<sequence length="496" mass="56614">MDVKNAVIQATKETAKNIRKYAMELVDSDIESALIVANFYGDYLKNNSIGIFSDIDFEEYFAQRLLYITKGKVQNKRFETLHLMTTALTYGGHTRVVERFLNNGLGDGLASLDKLPEKVATAIPRNILKHERIRQQSGIATINSILEIGLHYEYVILHIHPEDIYSTVAAILLAKLDVRVLFYNHSDHTFSFGYSAAEKILEISKYGWIRGTIRRIVHKQTYVGIPIPVFNFNINKNNDRKFVIGVMAGYTRKFLPWGEYSVTTFLNQLFKDGETFSDMNIIICGPTGKERFWQRLDKSARDHVKFLGSIPHADYLKLISSADFYVDSFPVGNGTGFVESVMLGLPSFGLDLSTGYSYADILRSPSVADLIDALRCFRVNNAAVRRNTLEVRQRVINEQSVAVCIERIRSAMKGEPGIPLPPYLQSMNCIEDFWEKNWESNKIIHAPLRMLPNLPMYHIIKLLRCWTDTWPYSTTFLLIKCTLLRLINTLRSILLG</sequence>
<accession>A0A2W4QN35</accession>
<evidence type="ECO:0000313" key="2">
    <source>
        <dbReference type="Proteomes" id="UP000249396"/>
    </source>
</evidence>
<evidence type="ECO:0008006" key="3">
    <source>
        <dbReference type="Google" id="ProtNLM"/>
    </source>
</evidence>
<dbReference type="SUPFAM" id="SSF53756">
    <property type="entry name" value="UDP-Glycosyltransferase/glycogen phosphorylase"/>
    <property type="match status" value="1"/>
</dbReference>
<dbReference type="Proteomes" id="UP000249396">
    <property type="component" value="Unassembled WGS sequence"/>
</dbReference>
<name>A0A2W4QN35_9GAMM</name>